<dbReference type="Gene3D" id="1.25.40.10">
    <property type="entry name" value="Tetratricopeptide repeat domain"/>
    <property type="match status" value="1"/>
</dbReference>
<evidence type="ECO:0000256" key="1">
    <source>
        <dbReference type="PROSITE-ProRule" id="PRU00339"/>
    </source>
</evidence>
<dbReference type="EMBL" id="CP040058">
    <property type="protein sequence ID" value="QCP33823.1"/>
    <property type="molecule type" value="Genomic_DNA"/>
</dbReference>
<keyword evidence="2" id="KW-0175">Coiled coil</keyword>
<organism evidence="3 4">
    <name type="scientific">Anaerostipes rhamnosivorans</name>
    <dbReference type="NCBI Taxonomy" id="1229621"/>
    <lineage>
        <taxon>Bacteria</taxon>
        <taxon>Bacillati</taxon>
        <taxon>Bacillota</taxon>
        <taxon>Clostridia</taxon>
        <taxon>Lachnospirales</taxon>
        <taxon>Lachnospiraceae</taxon>
        <taxon>Anaerostipes</taxon>
    </lineage>
</organism>
<dbReference type="RefSeq" id="WP_137327446.1">
    <property type="nucleotide sequence ID" value="NZ_CP040058.1"/>
</dbReference>
<protein>
    <submittedName>
        <fullName evidence="3">Uncharacterized protein</fullName>
    </submittedName>
</protein>
<dbReference type="InterPro" id="IPR011990">
    <property type="entry name" value="TPR-like_helical_dom_sf"/>
</dbReference>
<proteinExistence type="predicted"/>
<feature type="coiled-coil region" evidence="2">
    <location>
        <begin position="15"/>
        <end position="42"/>
    </location>
</feature>
<sequence>MFFFNKKKKETAAPKEAQKVDKEELLKTAAQKETELENAKDEDRVQLLNELGSLYFQAEETDQAIFYYESSLKESKELGKAYTDLMKLYNKKRQEAQEAKDEEQVKLYMDKISELMTLSKDVIRGKA</sequence>
<dbReference type="Proteomes" id="UP000298653">
    <property type="component" value="Chromosome"/>
</dbReference>
<dbReference type="KEGG" id="arf:AR1Y2_0369"/>
<dbReference type="AlphaFoldDB" id="A0A4P8IDJ1"/>
<dbReference type="OrthoDB" id="7066280at2"/>
<accession>A0A4P8IDJ1</accession>
<reference evidence="3 4" key="1">
    <citation type="submission" date="2019-05" db="EMBL/GenBank/DDBJ databases">
        <title>Complete genome sequencing of Anaerostipes rhamnosivorans.</title>
        <authorList>
            <person name="Bui T.P.N."/>
            <person name="de Vos W.M."/>
        </authorList>
    </citation>
    <scope>NUCLEOTIDE SEQUENCE [LARGE SCALE GENOMIC DNA]</scope>
    <source>
        <strain evidence="3 4">1y2</strain>
    </source>
</reference>
<keyword evidence="4" id="KW-1185">Reference proteome</keyword>
<evidence type="ECO:0000313" key="4">
    <source>
        <dbReference type="Proteomes" id="UP000298653"/>
    </source>
</evidence>
<feature type="repeat" description="TPR" evidence="1">
    <location>
        <begin position="45"/>
        <end position="78"/>
    </location>
</feature>
<name>A0A4P8IDJ1_9FIRM</name>
<dbReference type="InterPro" id="IPR019734">
    <property type="entry name" value="TPR_rpt"/>
</dbReference>
<gene>
    <name evidence="3" type="ORF">AR1Y2_0369</name>
</gene>
<evidence type="ECO:0000256" key="2">
    <source>
        <dbReference type="SAM" id="Coils"/>
    </source>
</evidence>
<keyword evidence="1" id="KW-0802">TPR repeat</keyword>
<dbReference type="SUPFAM" id="SSF48452">
    <property type="entry name" value="TPR-like"/>
    <property type="match status" value="1"/>
</dbReference>
<evidence type="ECO:0000313" key="3">
    <source>
        <dbReference type="EMBL" id="QCP33823.1"/>
    </source>
</evidence>
<dbReference type="PROSITE" id="PS50005">
    <property type="entry name" value="TPR"/>
    <property type="match status" value="1"/>
</dbReference>